<feature type="compositionally biased region" description="Basic and acidic residues" evidence="1">
    <location>
        <begin position="369"/>
        <end position="384"/>
    </location>
</feature>
<dbReference type="OrthoDB" id="445341at2759"/>
<dbReference type="Proteomes" id="UP000023152">
    <property type="component" value="Unassembled WGS sequence"/>
</dbReference>
<protein>
    <recommendedName>
        <fullName evidence="4">Fe2OG dioxygenase domain-containing protein</fullName>
    </recommendedName>
</protein>
<organism evidence="2 3">
    <name type="scientific">Reticulomyxa filosa</name>
    <dbReference type="NCBI Taxonomy" id="46433"/>
    <lineage>
        <taxon>Eukaryota</taxon>
        <taxon>Sar</taxon>
        <taxon>Rhizaria</taxon>
        <taxon>Retaria</taxon>
        <taxon>Foraminifera</taxon>
        <taxon>Monothalamids</taxon>
        <taxon>Reticulomyxidae</taxon>
        <taxon>Reticulomyxa</taxon>
    </lineage>
</organism>
<accession>X6MTI4</accession>
<evidence type="ECO:0000313" key="3">
    <source>
        <dbReference type="Proteomes" id="UP000023152"/>
    </source>
</evidence>
<name>X6MTI4_RETFI</name>
<dbReference type="SUPFAM" id="SSF51197">
    <property type="entry name" value="Clavaminate synthase-like"/>
    <property type="match status" value="1"/>
</dbReference>
<feature type="region of interest" description="Disordered" evidence="1">
    <location>
        <begin position="365"/>
        <end position="384"/>
    </location>
</feature>
<sequence length="384" mass="44562">MKKTTESKSEEVEQQTECTVPDYHTGQILVLHGLGSQKSKNGQMVRICGEFNKTTERYPVQLVNNPKEYASIKPCNLHPFSENEETENDKEKNVSTAKLPPKNPQAKPALLRPPMNVASFYANQLLKLQENQLNSALINDMKYVFEGNCMYIPSFFASRNEYTIFDGLKQDLIKYSMQYPKNKESEVPQKVSKKIIIFFCMFDPLSCNNGVERNNTRKCKDISYGMVDWSQHLKHENPTFSKTFNDVIQQLSDYFSCKIYASRLNYYRNGNDWKPFHHDSHAYCPHNNDKEDLTIGASFGMKRELEFKHVKSQEIFNIPQYNNDVFAFTTIVNDKFQHGVPKAKTNQSSIKQRFSIIVWGKRTQLTDRNSGKTERDPLDPFHKN</sequence>
<evidence type="ECO:0008006" key="4">
    <source>
        <dbReference type="Google" id="ProtNLM"/>
    </source>
</evidence>
<dbReference type="PANTHER" id="PTHR42256">
    <property type="entry name" value="OXOGLUTARATE/IRON-DEPENDENT DIOXYGENASE"/>
    <property type="match status" value="1"/>
</dbReference>
<dbReference type="PANTHER" id="PTHR42256:SF1">
    <property type="entry name" value="FE2OG DIOXYGENASE DOMAIN-CONTAINING PROTEIN"/>
    <property type="match status" value="1"/>
</dbReference>
<gene>
    <name evidence="2" type="ORF">RFI_20936</name>
</gene>
<evidence type="ECO:0000256" key="1">
    <source>
        <dbReference type="SAM" id="MobiDB-lite"/>
    </source>
</evidence>
<proteinExistence type="predicted"/>
<dbReference type="Gene3D" id="2.60.120.590">
    <property type="entry name" value="Alpha-ketoglutarate-dependent dioxygenase AlkB-like"/>
    <property type="match status" value="1"/>
</dbReference>
<comment type="caution">
    <text evidence="2">The sequence shown here is derived from an EMBL/GenBank/DDBJ whole genome shotgun (WGS) entry which is preliminary data.</text>
</comment>
<evidence type="ECO:0000313" key="2">
    <source>
        <dbReference type="EMBL" id="ETO16400.1"/>
    </source>
</evidence>
<dbReference type="InterPro" id="IPR037151">
    <property type="entry name" value="AlkB-like_sf"/>
</dbReference>
<dbReference type="EMBL" id="ASPP01018298">
    <property type="protein sequence ID" value="ETO16400.1"/>
    <property type="molecule type" value="Genomic_DNA"/>
</dbReference>
<keyword evidence="3" id="KW-1185">Reference proteome</keyword>
<reference evidence="2 3" key="1">
    <citation type="journal article" date="2013" name="Curr. Biol.">
        <title>The Genome of the Foraminiferan Reticulomyxa filosa.</title>
        <authorList>
            <person name="Glockner G."/>
            <person name="Hulsmann N."/>
            <person name="Schleicher M."/>
            <person name="Noegel A.A."/>
            <person name="Eichinger L."/>
            <person name="Gallinger C."/>
            <person name="Pawlowski J."/>
            <person name="Sierra R."/>
            <person name="Euteneuer U."/>
            <person name="Pillet L."/>
            <person name="Moustafa A."/>
            <person name="Platzer M."/>
            <person name="Groth M."/>
            <person name="Szafranski K."/>
            <person name="Schliwa M."/>
        </authorList>
    </citation>
    <scope>NUCLEOTIDE SEQUENCE [LARGE SCALE GENOMIC DNA]</scope>
</reference>
<feature type="region of interest" description="Disordered" evidence="1">
    <location>
        <begin position="74"/>
        <end position="108"/>
    </location>
</feature>
<dbReference type="AlphaFoldDB" id="X6MTI4"/>